<comment type="subcellular location">
    <subcellularLocation>
        <location evidence="1">Golgi apparatus membrane</location>
        <topology evidence="1">Single-pass type II membrane protein</topology>
    </subcellularLocation>
</comment>
<feature type="compositionally biased region" description="Low complexity" evidence="6">
    <location>
        <begin position="88"/>
        <end position="100"/>
    </location>
</feature>
<feature type="domain" description="Exostosin GT47" evidence="8">
    <location>
        <begin position="147"/>
        <end position="485"/>
    </location>
</feature>
<sequence length="589" mass="67540">MENSQWIAGGHKYHNQLWFVLTASFLIFLVLICTDYSSLNSGRSFNQVTYFVTNFANVIATQNQDQHHPNSLPPQATDSQTADQTKRISNSSITNTSSSTPAPFSFGYERKPNNVTSSNDTQIATVNNIPPPQAIPNTKHQISDSDSCSGRYIYVYDLPKRFNQDMLKNCHSLQRWTDMCPYMSNMGLGPKLTVKSSKRRDRLLGAKGWFATNQFSLEVIFHNRMKKYKCLTSDSSLASAIFVPFYAGLDVGRYLWGYNTSIRDASPLELVKWLSNRPEWKTMWGKDHFLVGGRIAWDFRRQTDNDSDWGSKLMFLPESKNMTLLSIESSSWTNEQAIPYPTYFHPSKESQVSQWQRRMRKRKRPYLFTFAGAPRPDYKENIRDMIISQCQSSTKHCRLVGCYHGANKCDDPLDVMKVFQSSVFCLQPSGDSFTRRSIFDSILAGCIPVFFHPGSAYVQYTWHFPSSPSKYSVFISENDIKEKKVMINETLLRVPKDEVLAMREEVIRLIPKIIYADPRASGLDTFEDAFDIAVKGLLDKVEKTRREMEEGKDPGNAFSLLNGTKFEMPGTKRNARTVRMKEPQRQRES</sequence>
<evidence type="ECO:0000256" key="1">
    <source>
        <dbReference type="ARBA" id="ARBA00004323"/>
    </source>
</evidence>
<dbReference type="GO" id="GO:0000139">
    <property type="term" value="C:Golgi membrane"/>
    <property type="evidence" value="ECO:0007669"/>
    <property type="project" value="UniProtKB-SubCell"/>
</dbReference>
<protein>
    <submittedName>
        <fullName evidence="9">Putative exostosin</fullName>
    </submittedName>
</protein>
<keyword evidence="5" id="KW-0333">Golgi apparatus</keyword>
<keyword evidence="3" id="KW-0808">Transferase</keyword>
<dbReference type="STRING" id="74649.A0A2P6PCT3"/>
<dbReference type="Proteomes" id="UP000238479">
    <property type="component" value="Chromosome 7"/>
</dbReference>
<name>A0A2P6PCT3_ROSCH</name>
<evidence type="ECO:0000313" key="9">
    <source>
        <dbReference type="EMBL" id="PRQ19730.1"/>
    </source>
</evidence>
<evidence type="ECO:0000256" key="7">
    <source>
        <dbReference type="SAM" id="Phobius"/>
    </source>
</evidence>
<proteinExistence type="inferred from homology"/>
<feature type="transmembrane region" description="Helical" evidence="7">
    <location>
        <begin position="16"/>
        <end position="34"/>
    </location>
</feature>
<feature type="region of interest" description="Disordered" evidence="6">
    <location>
        <begin position="63"/>
        <end position="111"/>
    </location>
</feature>
<evidence type="ECO:0000256" key="3">
    <source>
        <dbReference type="ARBA" id="ARBA00022676"/>
    </source>
</evidence>
<gene>
    <name evidence="9" type="ORF">RchiOBHm_Chr7g0220401</name>
</gene>
<comment type="similarity">
    <text evidence="2">Belongs to the glycosyltransferase 47 family.</text>
</comment>
<dbReference type="Pfam" id="PF03016">
    <property type="entry name" value="Exostosin_GT47"/>
    <property type="match status" value="1"/>
</dbReference>
<keyword evidence="7" id="KW-0812">Transmembrane</keyword>
<feature type="region of interest" description="Disordered" evidence="6">
    <location>
        <begin position="545"/>
        <end position="589"/>
    </location>
</feature>
<organism evidence="9 10">
    <name type="scientific">Rosa chinensis</name>
    <name type="common">China rose</name>
    <dbReference type="NCBI Taxonomy" id="74649"/>
    <lineage>
        <taxon>Eukaryota</taxon>
        <taxon>Viridiplantae</taxon>
        <taxon>Streptophyta</taxon>
        <taxon>Embryophyta</taxon>
        <taxon>Tracheophyta</taxon>
        <taxon>Spermatophyta</taxon>
        <taxon>Magnoliopsida</taxon>
        <taxon>eudicotyledons</taxon>
        <taxon>Gunneridae</taxon>
        <taxon>Pentapetalae</taxon>
        <taxon>rosids</taxon>
        <taxon>fabids</taxon>
        <taxon>Rosales</taxon>
        <taxon>Rosaceae</taxon>
        <taxon>Rosoideae</taxon>
        <taxon>Rosoideae incertae sedis</taxon>
        <taxon>Rosa</taxon>
    </lineage>
</organism>
<dbReference type="GO" id="GO:0016757">
    <property type="term" value="F:glycosyltransferase activity"/>
    <property type="evidence" value="ECO:0007669"/>
    <property type="project" value="UniProtKB-KW"/>
</dbReference>
<accession>A0A2P6PCT3</accession>
<dbReference type="InterPro" id="IPR004263">
    <property type="entry name" value="Exostosin"/>
</dbReference>
<evidence type="ECO:0000259" key="8">
    <source>
        <dbReference type="Pfam" id="PF03016"/>
    </source>
</evidence>
<evidence type="ECO:0000256" key="6">
    <source>
        <dbReference type="SAM" id="MobiDB-lite"/>
    </source>
</evidence>
<feature type="compositionally biased region" description="Polar residues" evidence="6">
    <location>
        <begin position="73"/>
        <end position="83"/>
    </location>
</feature>
<keyword evidence="10" id="KW-1185">Reference proteome</keyword>
<evidence type="ECO:0000256" key="2">
    <source>
        <dbReference type="ARBA" id="ARBA00010271"/>
    </source>
</evidence>
<feature type="compositionally biased region" description="Basic and acidic residues" evidence="6">
    <location>
        <begin position="579"/>
        <end position="589"/>
    </location>
</feature>
<keyword evidence="4" id="KW-0735">Signal-anchor</keyword>
<dbReference type="OMA" id="GANKCDD"/>
<keyword evidence="7" id="KW-0472">Membrane</keyword>
<evidence type="ECO:0000256" key="5">
    <source>
        <dbReference type="ARBA" id="ARBA00023034"/>
    </source>
</evidence>
<dbReference type="AlphaFoldDB" id="A0A2P6PCT3"/>
<dbReference type="Gramene" id="PRQ19730">
    <property type="protein sequence ID" value="PRQ19730"/>
    <property type="gene ID" value="RchiOBHm_Chr7g0220401"/>
</dbReference>
<comment type="caution">
    <text evidence="9">The sequence shown here is derived from an EMBL/GenBank/DDBJ whole genome shotgun (WGS) entry which is preliminary data.</text>
</comment>
<dbReference type="EMBL" id="PDCK01000045">
    <property type="protein sequence ID" value="PRQ19730.1"/>
    <property type="molecule type" value="Genomic_DNA"/>
</dbReference>
<dbReference type="InterPro" id="IPR040911">
    <property type="entry name" value="Exostosin_GT47"/>
</dbReference>
<keyword evidence="3" id="KW-0328">Glycosyltransferase</keyword>
<dbReference type="PANTHER" id="PTHR11062:SF204">
    <property type="entry name" value="XYLOGLUCAN GALACTOSYLTRANSFERASE GT15-RELATED"/>
    <property type="match status" value="1"/>
</dbReference>
<evidence type="ECO:0000256" key="4">
    <source>
        <dbReference type="ARBA" id="ARBA00022968"/>
    </source>
</evidence>
<reference evidence="9 10" key="1">
    <citation type="journal article" date="2018" name="Nat. Genet.">
        <title>The Rosa genome provides new insights in the design of modern roses.</title>
        <authorList>
            <person name="Bendahmane M."/>
        </authorList>
    </citation>
    <scope>NUCLEOTIDE SEQUENCE [LARGE SCALE GENOMIC DNA]</scope>
    <source>
        <strain evidence="10">cv. Old Blush</strain>
    </source>
</reference>
<keyword evidence="7" id="KW-1133">Transmembrane helix</keyword>
<dbReference type="PANTHER" id="PTHR11062">
    <property type="entry name" value="EXOSTOSIN HEPARAN SULFATE GLYCOSYLTRANSFERASE -RELATED"/>
    <property type="match status" value="1"/>
</dbReference>
<dbReference type="OrthoDB" id="1185556at2759"/>
<evidence type="ECO:0000313" key="10">
    <source>
        <dbReference type="Proteomes" id="UP000238479"/>
    </source>
</evidence>